<dbReference type="Pfam" id="PF16158">
    <property type="entry name" value="N_BRCA1_IG"/>
    <property type="match status" value="1"/>
</dbReference>
<dbReference type="SUPFAM" id="SSF57850">
    <property type="entry name" value="RING/U-box"/>
    <property type="match status" value="4"/>
</dbReference>
<organism evidence="6 7">
    <name type="scientific">Xylaria hypoxylon</name>
    <dbReference type="NCBI Taxonomy" id="37992"/>
    <lineage>
        <taxon>Eukaryota</taxon>
        <taxon>Fungi</taxon>
        <taxon>Dikarya</taxon>
        <taxon>Ascomycota</taxon>
        <taxon>Pezizomycotina</taxon>
        <taxon>Sordariomycetes</taxon>
        <taxon>Xylariomycetidae</taxon>
        <taxon>Xylariales</taxon>
        <taxon>Xylariaceae</taxon>
        <taxon>Xylaria</taxon>
    </lineage>
</organism>
<dbReference type="Pfam" id="PF00569">
    <property type="entry name" value="ZZ"/>
    <property type="match status" value="2"/>
</dbReference>
<accession>A0A4Z0Z360</accession>
<feature type="region of interest" description="Disordered" evidence="4">
    <location>
        <begin position="103"/>
        <end position="123"/>
    </location>
</feature>
<dbReference type="AlphaFoldDB" id="A0A4Z0Z360"/>
<evidence type="ECO:0000256" key="4">
    <source>
        <dbReference type="SAM" id="MobiDB-lite"/>
    </source>
</evidence>
<keyword evidence="1" id="KW-0479">Metal-binding</keyword>
<evidence type="ECO:0000256" key="2">
    <source>
        <dbReference type="ARBA" id="ARBA00022771"/>
    </source>
</evidence>
<dbReference type="InterPro" id="IPR043145">
    <property type="entry name" value="Znf_ZZ_sf"/>
</dbReference>
<dbReference type="GO" id="GO:0008270">
    <property type="term" value="F:zinc ion binding"/>
    <property type="evidence" value="ECO:0007669"/>
    <property type="project" value="UniProtKB-KW"/>
</dbReference>
<evidence type="ECO:0000256" key="3">
    <source>
        <dbReference type="ARBA" id="ARBA00022833"/>
    </source>
</evidence>
<dbReference type="STRING" id="37992.A0A4Z0Z360"/>
<keyword evidence="2" id="KW-0863">Zinc-finger</keyword>
<feature type="domain" description="ZZ-type" evidence="5">
    <location>
        <begin position="390"/>
        <end position="438"/>
    </location>
</feature>
<dbReference type="Gene3D" id="3.30.60.90">
    <property type="match status" value="4"/>
</dbReference>
<feature type="region of interest" description="Disordered" evidence="4">
    <location>
        <begin position="291"/>
        <end position="312"/>
    </location>
</feature>
<reference evidence="6 7" key="1">
    <citation type="submission" date="2019-03" db="EMBL/GenBank/DDBJ databases">
        <title>Draft genome sequence of Xylaria hypoxylon DSM 108379, a ubiquitous saprotrophic-parasitic fungi on hardwood.</title>
        <authorList>
            <person name="Buettner E."/>
            <person name="Leonhardt S."/>
            <person name="Gebauer A.M."/>
            <person name="Liers C."/>
            <person name="Hofrichter M."/>
            <person name="Kellner H."/>
        </authorList>
    </citation>
    <scope>NUCLEOTIDE SEQUENCE [LARGE SCALE GENOMIC DNA]</scope>
    <source>
        <strain evidence="6 7">DSM 108379</strain>
    </source>
</reference>
<dbReference type="SMART" id="SM00291">
    <property type="entry name" value="ZnF_ZZ"/>
    <property type="match status" value="4"/>
</dbReference>
<feature type="domain" description="ZZ-type" evidence="5">
    <location>
        <begin position="634"/>
        <end position="684"/>
    </location>
</feature>
<gene>
    <name evidence="6" type="ORF">E0Z10_g3578</name>
</gene>
<evidence type="ECO:0000256" key="1">
    <source>
        <dbReference type="ARBA" id="ARBA00022723"/>
    </source>
</evidence>
<dbReference type="Proteomes" id="UP000297716">
    <property type="component" value="Unassembled WGS sequence"/>
</dbReference>
<dbReference type="PANTHER" id="PTHR20930:SF0">
    <property type="entry name" value="PROTEIN ILRUN"/>
    <property type="match status" value="1"/>
</dbReference>
<protein>
    <recommendedName>
        <fullName evidence="5">ZZ-type domain-containing protein</fullName>
    </recommendedName>
</protein>
<evidence type="ECO:0000259" key="5">
    <source>
        <dbReference type="SMART" id="SM00291"/>
    </source>
</evidence>
<dbReference type="PANTHER" id="PTHR20930">
    <property type="entry name" value="OVARIAN CARCINOMA ANTIGEN CA125-RELATED"/>
    <property type="match status" value="1"/>
</dbReference>
<proteinExistence type="predicted"/>
<dbReference type="Gene3D" id="2.60.40.10">
    <property type="entry name" value="Immunoglobulins"/>
    <property type="match status" value="1"/>
</dbReference>
<dbReference type="InterPro" id="IPR013783">
    <property type="entry name" value="Ig-like_fold"/>
</dbReference>
<evidence type="ECO:0000313" key="6">
    <source>
        <dbReference type="EMBL" id="TGJ85183.1"/>
    </source>
</evidence>
<dbReference type="CDD" id="cd02249">
    <property type="entry name" value="ZZ"/>
    <property type="match status" value="1"/>
</dbReference>
<feature type="domain" description="ZZ-type" evidence="5">
    <location>
        <begin position="500"/>
        <end position="544"/>
    </location>
</feature>
<dbReference type="CDD" id="cd14947">
    <property type="entry name" value="NBR1_like"/>
    <property type="match status" value="1"/>
</dbReference>
<name>A0A4Z0Z360_9PEZI</name>
<dbReference type="InterPro" id="IPR000433">
    <property type="entry name" value="Znf_ZZ"/>
</dbReference>
<dbReference type="EMBL" id="SKBN01000051">
    <property type="protein sequence ID" value="TGJ85183.1"/>
    <property type="molecule type" value="Genomic_DNA"/>
</dbReference>
<evidence type="ECO:0000313" key="7">
    <source>
        <dbReference type="Proteomes" id="UP000297716"/>
    </source>
</evidence>
<feature type="region of interest" description="Disordered" evidence="4">
    <location>
        <begin position="701"/>
        <end position="734"/>
    </location>
</feature>
<keyword evidence="3" id="KW-0862">Zinc</keyword>
<feature type="domain" description="ZZ-type" evidence="5">
    <location>
        <begin position="570"/>
        <end position="615"/>
    </location>
</feature>
<dbReference type="CDD" id="cd02340">
    <property type="entry name" value="ZZ_NBR1_like"/>
    <property type="match status" value="2"/>
</dbReference>
<dbReference type="InterPro" id="IPR032350">
    <property type="entry name" value="Nbr1_FW"/>
</dbReference>
<sequence>MASSSVATTADTLINLKVNLDGTTRRFKLPLRDLGANVFEDRLRAFLHIPADTATIVERYSDSATSYVTLHQTNIAVYKQLYRAAKAKQKLKLRVTTKPIEPVKEMPAPKPVTIEDEPEEEEPRQVAQVEAQKENQEEVKNEAADTLLPKTSSGVVETVFAPQTNQDFPPFVKQWRARGNPRIHLRRNGEGVEVIDFLGSSTTTEPLITLDSPEGSTSTTISRDNSPTNLATLMRDIERKEIAAALKKPFTSRNSPQSSTYIGAVGGSSHTSLNDFMLDMERKEVTADLKKPLTSRDSLKSSTAPGVIGGSSPAGMNNLVRDIIDAELATFREMATAQQREARAKTVNEIMAKSALRLSKMEIPKFVAPVMEEREVKHTEAAGQHECMKRPFTVCCNSCDRAVPEAHFHCSICDEGDFDLCQECVNRGITCYGDGHWLIKRTVANGDIKCSSTHIAPKSARPTAPKPTTPKHISTSAVSSTMSLPIHSLGGPVSADWNSDYNARTCNSCVQEFREEEFVHCTTCEDYDLCKGCFAKNQHGHHPKHGFTAAVKGTVFDQPVSSRLAPGRNVLHNAICDGCDKYVRGIRHKCLDCPDWDYCSDCAKDAGFVHANHRFVAIYEPLADRPFRTSSRATHYGISCDGPLCSTREGGCKYIVGERYKCAVCHDTDFCANCEASPANTHNKTHPLIKFKTPVRHVSVTTTGEHEDGQRLPTMGDRCQRSRASTQSPEKPASPREIIAATPVQTVVDVQPTEQPMALSPSHDNGVIIKEEASEIKPPVPVKPSKGSPANADLVAIFKWDTIQDGSVLPPNHTFEQTWVLRNEGTLPWPAGCSVKFVGGDYMGAVDPAHPAGIHELVSASESTVCYNTLNPGQEFPFTVLMRTPDRDGKVISYWRLTTPDGVKFGHKLWCDVTVQGSSKVEQVKAQVPDVIESEVEAEEATSTAIGDSRMIIPKLEHESPSASILVDGETEVEVETETDTFAASANEDDFEDCGHDDWAEESDNGFLTDEEYDILDASDEEFLFEQQKMLSKK</sequence>
<keyword evidence="7" id="KW-1185">Reference proteome</keyword>
<comment type="caution">
    <text evidence="6">The sequence shown here is derived from an EMBL/GenBank/DDBJ whole genome shotgun (WGS) entry which is preliminary data.</text>
</comment>
<dbReference type="OrthoDB" id="661148at2759"/>